<protein>
    <submittedName>
        <fullName evidence="2">Uncharacterized protein</fullName>
    </submittedName>
</protein>
<evidence type="ECO:0000313" key="3">
    <source>
        <dbReference type="Proteomes" id="UP000683000"/>
    </source>
</evidence>
<reference evidence="2" key="1">
    <citation type="submission" date="2021-03" db="EMBL/GenBank/DDBJ databases">
        <title>Evolutionary innovations through gain and loss of genes in the ectomycorrhizal Boletales.</title>
        <authorList>
            <person name="Wu G."/>
            <person name="Miyauchi S."/>
            <person name="Morin E."/>
            <person name="Yang Z.-L."/>
            <person name="Xu J."/>
            <person name="Martin F.M."/>
        </authorList>
    </citation>
    <scope>NUCLEOTIDE SEQUENCE</scope>
    <source>
        <strain evidence="2">BR01</strain>
    </source>
</reference>
<evidence type="ECO:0000313" key="2">
    <source>
        <dbReference type="EMBL" id="KAG6371284.1"/>
    </source>
</evidence>
<gene>
    <name evidence="2" type="ORF">JVT61DRAFT_9751</name>
</gene>
<comment type="caution">
    <text evidence="2">The sequence shown here is derived from an EMBL/GenBank/DDBJ whole genome shotgun (WGS) entry which is preliminary data.</text>
</comment>
<feature type="region of interest" description="Disordered" evidence="1">
    <location>
        <begin position="51"/>
        <end position="81"/>
    </location>
</feature>
<accession>A0A8I2YFZ9</accession>
<dbReference type="EMBL" id="JAGFBS010000037">
    <property type="protein sequence ID" value="KAG6371284.1"/>
    <property type="molecule type" value="Genomic_DNA"/>
</dbReference>
<keyword evidence="3" id="KW-1185">Reference proteome</keyword>
<dbReference type="AlphaFoldDB" id="A0A8I2YFZ9"/>
<sequence length="125" mass="13415">MKEYVSLVCLLPRRAPYPHTLSLSSLLTAHLPTASRSLTETASHPFSSPASFSASHSLSSTTPSTSTLPTKQPASSTPSHIIPPTHAVRRIVFPAICHASVAVLSLFDRVYDVDICFDCGPGRRT</sequence>
<evidence type="ECO:0000256" key="1">
    <source>
        <dbReference type="SAM" id="MobiDB-lite"/>
    </source>
</evidence>
<proteinExistence type="predicted"/>
<name>A0A8I2YFZ9_9AGAM</name>
<feature type="compositionally biased region" description="Low complexity" evidence="1">
    <location>
        <begin position="51"/>
        <end position="70"/>
    </location>
</feature>
<dbReference type="Proteomes" id="UP000683000">
    <property type="component" value="Unassembled WGS sequence"/>
</dbReference>
<organism evidence="2 3">
    <name type="scientific">Boletus reticuloceps</name>
    <dbReference type="NCBI Taxonomy" id="495285"/>
    <lineage>
        <taxon>Eukaryota</taxon>
        <taxon>Fungi</taxon>
        <taxon>Dikarya</taxon>
        <taxon>Basidiomycota</taxon>
        <taxon>Agaricomycotina</taxon>
        <taxon>Agaricomycetes</taxon>
        <taxon>Agaricomycetidae</taxon>
        <taxon>Boletales</taxon>
        <taxon>Boletineae</taxon>
        <taxon>Boletaceae</taxon>
        <taxon>Boletoideae</taxon>
        <taxon>Boletus</taxon>
    </lineage>
</organism>